<reference evidence="7 8" key="1">
    <citation type="submission" date="2020-04" db="EMBL/GenBank/DDBJ databases">
        <authorList>
            <person name="Basu S."/>
            <person name="Maruthanayagam V."/>
            <person name="Chakraborty S."/>
            <person name="Pramanik A."/>
            <person name="Mukherjee J."/>
            <person name="Brink B."/>
        </authorList>
    </citation>
    <scope>NUCLEOTIDE SEQUENCE [LARGE SCALE GENOMIC DNA]</scope>
    <source>
        <strain evidence="7 8">AP17</strain>
    </source>
</reference>
<keyword evidence="7" id="KW-0378">Hydrolase</keyword>
<dbReference type="Gene3D" id="3.30.565.10">
    <property type="entry name" value="Histidine kinase-like ATPase, C-terminal domain"/>
    <property type="match status" value="1"/>
</dbReference>
<dbReference type="GO" id="GO:0030983">
    <property type="term" value="F:mismatched DNA binding"/>
    <property type="evidence" value="ECO:0007669"/>
    <property type="project" value="InterPro"/>
</dbReference>
<dbReference type="NCBIfam" id="NF000951">
    <property type="entry name" value="PRK00095.2-1"/>
    <property type="match status" value="1"/>
</dbReference>
<dbReference type="Gene3D" id="3.30.230.10">
    <property type="match status" value="1"/>
</dbReference>
<sequence length="556" mass="63225">MASSIQYLPREVVYTIAAGEVIDSIAAGLRELIENAIDADATRIVISLWPDRWSLRVVDNGSGMNLENLKLAAAAHTTSKIHHLTDLSQIKTLGFRGEALYSLAHLAKLDIFSRSRDGEAWHIIYDEQGLPVDIEPTAIAPGTIVNVSNLFANWEARRQGLPSMSQQLKAVQLTLQQMALCHPNVTWIVKQNDRQWMTLTSVKSPRERLPQILGNLDLSDLKSEQLHFENGTIDLVLGLPDRAHRRRPDWIKVAVNGRVVRCRELEQTIISSFARTLPRDRYPICFLHLKLPPDRIDWNRHPAKTELYLHDLADWQEQVKQTIAQCLKLNDPSLDPDSQKRTTQLLKVSEEKAAYRIEKKLNSSPEQQQNIAEQPALIPLRAVAQVNKTYIVGEHENGLWLIEQHIAHERILYEELCDRWQIVPVETPIILNQLTTVQLEQLDRLGLEVTPFGNDLWAIRSVPQLLAEREDCSDALIELSCAGDLQAAQVATACRSAIRNGMTLTVPEMQTILDRWQRTRHPHTCPHGRPIYLALEESSLARFFRRQWVIGKSHGI</sequence>
<dbReference type="NCBIfam" id="TIGR00585">
    <property type="entry name" value="mutl"/>
    <property type="match status" value="1"/>
</dbReference>
<dbReference type="Gene3D" id="3.30.1540.20">
    <property type="entry name" value="MutL, C-terminal domain, dimerisation subdomain"/>
    <property type="match status" value="1"/>
</dbReference>
<dbReference type="Pfam" id="PF13589">
    <property type="entry name" value="HATPase_c_3"/>
    <property type="match status" value="1"/>
</dbReference>
<dbReference type="InterPro" id="IPR002099">
    <property type="entry name" value="MutL/Mlh/PMS"/>
</dbReference>
<dbReference type="PROSITE" id="PS00058">
    <property type="entry name" value="DNA_MISMATCH_REPAIR_1"/>
    <property type="match status" value="1"/>
</dbReference>
<dbReference type="InterPro" id="IPR020568">
    <property type="entry name" value="Ribosomal_Su5_D2-typ_SF"/>
</dbReference>
<evidence type="ECO:0000256" key="2">
    <source>
        <dbReference type="ARBA" id="ARBA00022763"/>
    </source>
</evidence>
<dbReference type="InterPro" id="IPR036890">
    <property type="entry name" value="HATPase_C_sf"/>
</dbReference>
<name>A0A6H1U1K2_9CYAN</name>
<comment type="function">
    <text evidence="4">This protein is involved in the repair of mismatches in DNA. It is required for dam-dependent methyl-directed DNA mismatch repair. May act as a 'molecular matchmaker', a protein that promotes the formation of a stable complex between two or more DNA-binding proteins in an ATP-dependent manner without itself being part of a final effector complex.</text>
</comment>
<keyword evidence="2 4" id="KW-0227">DNA damage</keyword>
<keyword evidence="8" id="KW-1185">Reference proteome</keyword>
<dbReference type="PANTHER" id="PTHR10073:SF12">
    <property type="entry name" value="DNA MISMATCH REPAIR PROTEIN MLH1"/>
    <property type="match status" value="1"/>
</dbReference>
<dbReference type="GO" id="GO:0005524">
    <property type="term" value="F:ATP binding"/>
    <property type="evidence" value="ECO:0007669"/>
    <property type="project" value="InterPro"/>
</dbReference>
<evidence type="ECO:0000256" key="1">
    <source>
        <dbReference type="ARBA" id="ARBA00006082"/>
    </source>
</evidence>
<keyword evidence="3 4" id="KW-0234">DNA repair</keyword>
<dbReference type="Proteomes" id="UP000500857">
    <property type="component" value="Chromosome"/>
</dbReference>
<evidence type="ECO:0000259" key="6">
    <source>
        <dbReference type="SMART" id="SM01340"/>
    </source>
</evidence>
<dbReference type="InterPro" id="IPR013507">
    <property type="entry name" value="DNA_mismatch_S5_2-like"/>
</dbReference>
<dbReference type="SUPFAM" id="SSF118116">
    <property type="entry name" value="DNA mismatch repair protein MutL"/>
    <property type="match status" value="1"/>
</dbReference>
<organism evidence="7 8">
    <name type="scientific">Oxynema aestuarii AP17</name>
    <dbReference type="NCBI Taxonomy" id="2064643"/>
    <lineage>
        <taxon>Bacteria</taxon>
        <taxon>Bacillati</taxon>
        <taxon>Cyanobacteriota</taxon>
        <taxon>Cyanophyceae</taxon>
        <taxon>Oscillatoriophycideae</taxon>
        <taxon>Oscillatoriales</taxon>
        <taxon>Oscillatoriaceae</taxon>
        <taxon>Oxynema</taxon>
        <taxon>Oxynema aestuarii</taxon>
    </lineage>
</organism>
<dbReference type="InterPro" id="IPR014790">
    <property type="entry name" value="MutL_C"/>
</dbReference>
<dbReference type="GO" id="GO:0032300">
    <property type="term" value="C:mismatch repair complex"/>
    <property type="evidence" value="ECO:0007669"/>
    <property type="project" value="InterPro"/>
</dbReference>
<dbReference type="InterPro" id="IPR042120">
    <property type="entry name" value="MutL_C_dimsub"/>
</dbReference>
<accession>A0A6H1U1K2</accession>
<dbReference type="KEGG" id="oxy:HCG48_16025"/>
<dbReference type="CDD" id="cd00782">
    <property type="entry name" value="MutL_Trans"/>
    <property type="match status" value="1"/>
</dbReference>
<evidence type="ECO:0000256" key="3">
    <source>
        <dbReference type="ARBA" id="ARBA00023204"/>
    </source>
</evidence>
<keyword evidence="7" id="KW-0255">Endonuclease</keyword>
<evidence type="ECO:0000313" key="8">
    <source>
        <dbReference type="Proteomes" id="UP000500857"/>
    </source>
</evidence>
<dbReference type="SUPFAM" id="SSF54211">
    <property type="entry name" value="Ribosomal protein S5 domain 2-like"/>
    <property type="match status" value="1"/>
</dbReference>
<dbReference type="SUPFAM" id="SSF55874">
    <property type="entry name" value="ATPase domain of HSP90 chaperone/DNA topoisomerase II/histidine kinase"/>
    <property type="match status" value="1"/>
</dbReference>
<dbReference type="InterPro" id="IPR042121">
    <property type="entry name" value="MutL_C_regsub"/>
</dbReference>
<dbReference type="InterPro" id="IPR020667">
    <property type="entry name" value="DNA_mismatch_repair_MutL"/>
</dbReference>
<dbReference type="CDD" id="cd16926">
    <property type="entry name" value="HATPase_MutL-MLH-PMS-like"/>
    <property type="match status" value="1"/>
</dbReference>
<dbReference type="HAMAP" id="MF_00149">
    <property type="entry name" value="DNA_mis_repair"/>
    <property type="match status" value="1"/>
</dbReference>
<dbReference type="GO" id="GO:0006298">
    <property type="term" value="P:mismatch repair"/>
    <property type="evidence" value="ECO:0007669"/>
    <property type="project" value="UniProtKB-UniRule"/>
</dbReference>
<dbReference type="EMBL" id="CP051167">
    <property type="protein sequence ID" value="QIZ71903.1"/>
    <property type="molecule type" value="Genomic_DNA"/>
</dbReference>
<dbReference type="GO" id="GO:0016887">
    <property type="term" value="F:ATP hydrolysis activity"/>
    <property type="evidence" value="ECO:0007669"/>
    <property type="project" value="InterPro"/>
</dbReference>
<evidence type="ECO:0000259" key="5">
    <source>
        <dbReference type="SMART" id="SM00853"/>
    </source>
</evidence>
<dbReference type="Gene3D" id="3.30.1370.100">
    <property type="entry name" value="MutL, C-terminal domain, regulatory subdomain"/>
    <property type="match status" value="1"/>
</dbReference>
<dbReference type="SMART" id="SM01340">
    <property type="entry name" value="DNA_mis_repair"/>
    <property type="match status" value="1"/>
</dbReference>
<dbReference type="RefSeq" id="WP_168570055.1">
    <property type="nucleotide sequence ID" value="NZ_CP051167.1"/>
</dbReference>
<comment type="similarity">
    <text evidence="1 4">Belongs to the DNA mismatch repair MutL/HexB family.</text>
</comment>
<dbReference type="InterPro" id="IPR038973">
    <property type="entry name" value="MutL/Mlh/Pms-like"/>
</dbReference>
<evidence type="ECO:0000313" key="7">
    <source>
        <dbReference type="EMBL" id="QIZ71903.1"/>
    </source>
</evidence>
<dbReference type="PANTHER" id="PTHR10073">
    <property type="entry name" value="DNA MISMATCH REPAIR PROTEIN MLH, PMS, MUTL"/>
    <property type="match status" value="1"/>
</dbReference>
<dbReference type="AlphaFoldDB" id="A0A6H1U1K2"/>
<keyword evidence="7" id="KW-0540">Nuclease</keyword>
<dbReference type="InterPro" id="IPR014721">
    <property type="entry name" value="Ribsml_uS5_D2-typ_fold_subgr"/>
</dbReference>
<dbReference type="Pfam" id="PF01119">
    <property type="entry name" value="DNA_mis_repair"/>
    <property type="match status" value="1"/>
</dbReference>
<dbReference type="GO" id="GO:0004519">
    <property type="term" value="F:endonuclease activity"/>
    <property type="evidence" value="ECO:0007669"/>
    <property type="project" value="UniProtKB-KW"/>
</dbReference>
<evidence type="ECO:0000256" key="4">
    <source>
        <dbReference type="HAMAP-Rule" id="MF_00149"/>
    </source>
</evidence>
<protein>
    <recommendedName>
        <fullName evidence="4">DNA mismatch repair protein MutL</fullName>
    </recommendedName>
</protein>
<dbReference type="InterPro" id="IPR014762">
    <property type="entry name" value="DNA_mismatch_repair_CS"/>
</dbReference>
<dbReference type="InterPro" id="IPR037198">
    <property type="entry name" value="MutL_C_sf"/>
</dbReference>
<feature type="domain" description="MutL C-terminal dimerisation" evidence="5">
    <location>
        <begin position="382"/>
        <end position="504"/>
    </location>
</feature>
<feature type="domain" description="DNA mismatch repair protein S5" evidence="6">
    <location>
        <begin position="209"/>
        <end position="328"/>
    </location>
</feature>
<dbReference type="SMART" id="SM00853">
    <property type="entry name" value="MutL_C"/>
    <property type="match status" value="1"/>
</dbReference>
<dbReference type="GO" id="GO:0140664">
    <property type="term" value="F:ATP-dependent DNA damage sensor activity"/>
    <property type="evidence" value="ECO:0007669"/>
    <property type="project" value="InterPro"/>
</dbReference>
<dbReference type="FunFam" id="3.30.565.10:FF:000003">
    <property type="entry name" value="DNA mismatch repair endonuclease MutL"/>
    <property type="match status" value="1"/>
</dbReference>
<dbReference type="Pfam" id="PF08676">
    <property type="entry name" value="MutL_C"/>
    <property type="match status" value="1"/>
</dbReference>
<gene>
    <name evidence="4 7" type="primary">mutL</name>
    <name evidence="7" type="ORF">HCG48_16025</name>
</gene>
<proteinExistence type="inferred from homology"/>